<feature type="region of interest" description="Disordered" evidence="1">
    <location>
        <begin position="186"/>
        <end position="336"/>
    </location>
</feature>
<accession>A0A5B7DG20</accession>
<feature type="compositionally biased region" description="Acidic residues" evidence="1">
    <location>
        <begin position="211"/>
        <end position="236"/>
    </location>
</feature>
<dbReference type="EMBL" id="VSRR010000844">
    <property type="protein sequence ID" value="MPC20173.1"/>
    <property type="molecule type" value="Genomic_DNA"/>
</dbReference>
<reference evidence="2 3" key="1">
    <citation type="submission" date="2019-05" db="EMBL/GenBank/DDBJ databases">
        <title>Another draft genome of Portunus trituberculatus and its Hox gene families provides insights of decapod evolution.</title>
        <authorList>
            <person name="Jeong J.-H."/>
            <person name="Song I."/>
            <person name="Kim S."/>
            <person name="Choi T."/>
            <person name="Kim D."/>
            <person name="Ryu S."/>
            <person name="Kim W."/>
        </authorList>
    </citation>
    <scope>NUCLEOTIDE SEQUENCE [LARGE SCALE GENOMIC DNA]</scope>
    <source>
        <tissue evidence="2">Muscle</tissue>
    </source>
</reference>
<evidence type="ECO:0000313" key="2">
    <source>
        <dbReference type="EMBL" id="MPC20173.1"/>
    </source>
</evidence>
<protein>
    <submittedName>
        <fullName evidence="2">Uncharacterized protein</fullName>
    </submittedName>
</protein>
<keyword evidence="3" id="KW-1185">Reference proteome</keyword>
<organism evidence="2 3">
    <name type="scientific">Portunus trituberculatus</name>
    <name type="common">Swimming crab</name>
    <name type="synonym">Neptunus trituberculatus</name>
    <dbReference type="NCBI Taxonomy" id="210409"/>
    <lineage>
        <taxon>Eukaryota</taxon>
        <taxon>Metazoa</taxon>
        <taxon>Ecdysozoa</taxon>
        <taxon>Arthropoda</taxon>
        <taxon>Crustacea</taxon>
        <taxon>Multicrustacea</taxon>
        <taxon>Malacostraca</taxon>
        <taxon>Eumalacostraca</taxon>
        <taxon>Eucarida</taxon>
        <taxon>Decapoda</taxon>
        <taxon>Pleocyemata</taxon>
        <taxon>Brachyura</taxon>
        <taxon>Eubrachyura</taxon>
        <taxon>Portunoidea</taxon>
        <taxon>Portunidae</taxon>
        <taxon>Portuninae</taxon>
        <taxon>Portunus</taxon>
    </lineage>
</organism>
<gene>
    <name evidence="2" type="ORF">E2C01_013105</name>
</gene>
<feature type="compositionally biased region" description="Basic and acidic residues" evidence="1">
    <location>
        <begin position="109"/>
        <end position="121"/>
    </location>
</feature>
<proteinExistence type="predicted"/>
<dbReference type="AlphaFoldDB" id="A0A5B7DG20"/>
<sequence length="394" mass="43132">MLVYVLLRFGTFSSSDLLRLAKGVAICSETGAYIYRAVIGSGVTLLSMTGSKRWQASSTKAKSGGTTRSVVTASSGTTVQRQIHFSGLKRSLQKRLPREGDNVVFTVHGGDKGSEARDTRRTSMTSHPKPPLKTWDVEAKISACICAAKVLAGGNARRLQALIPLLLTHNGLPGIRIPPQAFGTLFPYTSKPPRGHQPSRQNKVQPRSEDLQEEVEIVEEDEEEEDELVDLEESDSDQPLPPVELPPAEEVGWETPKKKKKKTNSTSTTLPAEAEPTSQPSPQTTDHYLLRRKKQGTRREDTPPKKLTFSDVIQKGYGADNDPEPSPPTGPPWRTRHLVIHPTPDTNIDAAALPDKTMPPPRTSTAPPLLKTRSSSQHSTILRLGQAPVILLSY</sequence>
<evidence type="ECO:0000313" key="3">
    <source>
        <dbReference type="Proteomes" id="UP000324222"/>
    </source>
</evidence>
<evidence type="ECO:0000256" key="1">
    <source>
        <dbReference type="SAM" id="MobiDB-lite"/>
    </source>
</evidence>
<feature type="compositionally biased region" description="Polar residues" evidence="1">
    <location>
        <begin position="276"/>
        <end position="286"/>
    </location>
</feature>
<name>A0A5B7DG20_PORTR</name>
<dbReference type="Proteomes" id="UP000324222">
    <property type="component" value="Unassembled WGS sequence"/>
</dbReference>
<feature type="region of interest" description="Disordered" evidence="1">
    <location>
        <begin position="350"/>
        <end position="378"/>
    </location>
</feature>
<comment type="caution">
    <text evidence="2">The sequence shown here is derived from an EMBL/GenBank/DDBJ whole genome shotgun (WGS) entry which is preliminary data.</text>
</comment>
<dbReference type="OrthoDB" id="203339at2759"/>
<feature type="region of interest" description="Disordered" evidence="1">
    <location>
        <begin position="107"/>
        <end position="131"/>
    </location>
</feature>